<name>A0A8S2RED7_9BILA</name>
<proteinExistence type="predicted"/>
<feature type="non-terminal residue" evidence="1">
    <location>
        <position position="1"/>
    </location>
</feature>
<dbReference type="EMBL" id="CAJOBJ010010650">
    <property type="protein sequence ID" value="CAF4155298.1"/>
    <property type="molecule type" value="Genomic_DNA"/>
</dbReference>
<feature type="non-terminal residue" evidence="1">
    <location>
        <position position="67"/>
    </location>
</feature>
<protein>
    <recommendedName>
        <fullName evidence="3">Short-chain dehydrogenase</fullName>
    </recommendedName>
</protein>
<organism evidence="1 2">
    <name type="scientific">Rotaria magnacalcarata</name>
    <dbReference type="NCBI Taxonomy" id="392030"/>
    <lineage>
        <taxon>Eukaryota</taxon>
        <taxon>Metazoa</taxon>
        <taxon>Spiralia</taxon>
        <taxon>Gnathifera</taxon>
        <taxon>Rotifera</taxon>
        <taxon>Eurotatoria</taxon>
        <taxon>Bdelloidea</taxon>
        <taxon>Philodinida</taxon>
        <taxon>Philodinidae</taxon>
        <taxon>Rotaria</taxon>
    </lineage>
</organism>
<dbReference type="InterPro" id="IPR002347">
    <property type="entry name" value="SDR_fam"/>
</dbReference>
<dbReference type="SUPFAM" id="SSF51735">
    <property type="entry name" value="NAD(P)-binding Rossmann-fold domains"/>
    <property type="match status" value="1"/>
</dbReference>
<evidence type="ECO:0000313" key="2">
    <source>
        <dbReference type="Proteomes" id="UP000681720"/>
    </source>
</evidence>
<dbReference type="PANTHER" id="PTHR43431:SF7">
    <property type="entry name" value="OXIDOREDUCTASE, SHORT CHAIN DEHYDROGENASE_REDUCTASE FAMILY (AFU_ORTHOLOGUE AFUA_5G14000)"/>
    <property type="match status" value="1"/>
</dbReference>
<evidence type="ECO:0000313" key="1">
    <source>
        <dbReference type="EMBL" id="CAF4155298.1"/>
    </source>
</evidence>
<dbReference type="AlphaFoldDB" id="A0A8S2RED7"/>
<dbReference type="Gene3D" id="3.40.50.720">
    <property type="entry name" value="NAD(P)-binding Rossmann-like Domain"/>
    <property type="match status" value="1"/>
</dbReference>
<evidence type="ECO:0008006" key="3">
    <source>
        <dbReference type="Google" id="ProtNLM"/>
    </source>
</evidence>
<dbReference type="Pfam" id="PF00106">
    <property type="entry name" value="adh_short"/>
    <property type="match status" value="1"/>
</dbReference>
<reference evidence="1" key="1">
    <citation type="submission" date="2021-02" db="EMBL/GenBank/DDBJ databases">
        <authorList>
            <person name="Nowell W R."/>
        </authorList>
    </citation>
    <scope>NUCLEOTIDE SEQUENCE</scope>
</reference>
<accession>A0A8S2RED7</accession>
<comment type="caution">
    <text evidence="1">The sequence shown here is derived from an EMBL/GenBank/DDBJ whole genome shotgun (WGS) entry which is preliminary data.</text>
</comment>
<sequence>YICELLAKMASKKAVAIVIGVGPGLGASLAKRFAAGGYSVGLIARKESSLQPVQSELEQSGHTGDQS</sequence>
<gene>
    <name evidence="1" type="ORF">GIL414_LOCUS19706</name>
</gene>
<dbReference type="InterPro" id="IPR036291">
    <property type="entry name" value="NAD(P)-bd_dom_sf"/>
</dbReference>
<dbReference type="Proteomes" id="UP000681720">
    <property type="component" value="Unassembled WGS sequence"/>
</dbReference>
<dbReference type="PANTHER" id="PTHR43431">
    <property type="entry name" value="OXIDOREDUCTASE, SHORT CHAIN DEHYDROGENASE/REDUCTASE FAMILY (AFU_ORTHOLOGUE AFUA_5G14000)"/>
    <property type="match status" value="1"/>
</dbReference>